<organism evidence="4 5">
    <name type="scientific">Cohnella fermenti</name>
    <dbReference type="NCBI Taxonomy" id="2565925"/>
    <lineage>
        <taxon>Bacteria</taxon>
        <taxon>Bacillati</taxon>
        <taxon>Bacillota</taxon>
        <taxon>Bacilli</taxon>
        <taxon>Bacillales</taxon>
        <taxon>Paenibacillaceae</taxon>
        <taxon>Cohnella</taxon>
    </lineage>
</organism>
<dbReference type="CDD" id="cd12797">
    <property type="entry name" value="M23_peptidase"/>
    <property type="match status" value="1"/>
</dbReference>
<dbReference type="GO" id="GO:0004222">
    <property type="term" value="F:metalloendopeptidase activity"/>
    <property type="evidence" value="ECO:0007669"/>
    <property type="project" value="TreeGrafter"/>
</dbReference>
<dbReference type="EMBL" id="SSOB01000012">
    <property type="protein sequence ID" value="THF79869.1"/>
    <property type="molecule type" value="Genomic_DNA"/>
</dbReference>
<name>A0A4S4BXC9_9BACL</name>
<dbReference type="PANTHER" id="PTHR21666">
    <property type="entry name" value="PEPTIDASE-RELATED"/>
    <property type="match status" value="1"/>
</dbReference>
<dbReference type="Gene3D" id="2.70.70.10">
    <property type="entry name" value="Glucose Permease (Domain IIA)"/>
    <property type="match status" value="1"/>
</dbReference>
<feature type="coiled-coil region" evidence="1">
    <location>
        <begin position="85"/>
        <end position="129"/>
    </location>
</feature>
<accession>A0A4S4BXC9</accession>
<feature type="domain" description="M23ase beta-sheet core" evidence="3">
    <location>
        <begin position="223"/>
        <end position="318"/>
    </location>
</feature>
<evidence type="ECO:0000313" key="4">
    <source>
        <dbReference type="EMBL" id="THF79869.1"/>
    </source>
</evidence>
<evidence type="ECO:0000256" key="2">
    <source>
        <dbReference type="SAM" id="Phobius"/>
    </source>
</evidence>
<comment type="caution">
    <text evidence="4">The sequence shown here is derived from an EMBL/GenBank/DDBJ whole genome shotgun (WGS) entry which is preliminary data.</text>
</comment>
<dbReference type="InterPro" id="IPR011055">
    <property type="entry name" value="Dup_hybrid_motif"/>
</dbReference>
<dbReference type="InterPro" id="IPR016047">
    <property type="entry name" value="M23ase_b-sheet_dom"/>
</dbReference>
<keyword evidence="2" id="KW-1133">Transmembrane helix</keyword>
<dbReference type="FunFam" id="2.70.70.10:FF:000006">
    <property type="entry name" value="M23 family peptidase"/>
    <property type="match status" value="1"/>
</dbReference>
<feature type="transmembrane region" description="Helical" evidence="2">
    <location>
        <begin position="26"/>
        <end position="50"/>
    </location>
</feature>
<keyword evidence="5" id="KW-1185">Reference proteome</keyword>
<evidence type="ECO:0000313" key="5">
    <source>
        <dbReference type="Proteomes" id="UP000310636"/>
    </source>
</evidence>
<keyword evidence="2" id="KW-0472">Membrane</keyword>
<keyword evidence="1" id="KW-0175">Coiled coil</keyword>
<dbReference type="AlphaFoldDB" id="A0A4S4BXC9"/>
<keyword evidence="2" id="KW-0812">Transmembrane</keyword>
<dbReference type="Proteomes" id="UP000310636">
    <property type="component" value="Unassembled WGS sequence"/>
</dbReference>
<evidence type="ECO:0000256" key="1">
    <source>
        <dbReference type="SAM" id="Coils"/>
    </source>
</evidence>
<reference evidence="4 5" key="1">
    <citation type="submission" date="2019-04" db="EMBL/GenBank/DDBJ databases">
        <title>Cohnella sp. nov. isolated from preserved vegetables.</title>
        <authorList>
            <person name="Lin S.-Y."/>
            <person name="Hung M.-H."/>
            <person name="Young C.-C."/>
        </authorList>
    </citation>
    <scope>NUCLEOTIDE SEQUENCE [LARGE SCALE GENOMIC DNA]</scope>
    <source>
        <strain evidence="4 5">CC-MHH1044</strain>
    </source>
</reference>
<sequence length="338" mass="36932">MSRKKVTFVVIPDASSSVRRLTVPSYLFAVGLALVPVLLLFLTLACLVLYRHYDTNADQLVYLERKMNDTASRYEEILADKNTSIDYLQTKLVELTEQASAIQSQLNEMDELEDQVRELMGVSSEAKDEPQASALSASAFGAGGEDIPASDEEFQAYLDTASRTLSALVPTLGGIEKRLQDMKADVSEVQSKLDATPNIWPTVSRTISSPYGIRLDPFTRKARFHAGIDFSGNVGDPVYAAADGVVTWSQKDSAEGKNIKIDHGDGIVTRYMHLSKLIAQVGDRVEKGTLIGELGNTGRSTGPHLHYEVVKDGVQVNPLSYLPADSESESNEESEESP</sequence>
<dbReference type="SUPFAM" id="SSF51261">
    <property type="entry name" value="Duplicated hybrid motif"/>
    <property type="match status" value="1"/>
</dbReference>
<dbReference type="InterPro" id="IPR050570">
    <property type="entry name" value="Cell_wall_metabolism_enzyme"/>
</dbReference>
<dbReference type="RefSeq" id="WP_136369857.1">
    <property type="nucleotide sequence ID" value="NZ_SSOB01000012.1"/>
</dbReference>
<gene>
    <name evidence="4" type="ORF">E6C55_11065</name>
</gene>
<dbReference type="OrthoDB" id="9805799at2"/>
<protein>
    <recommendedName>
        <fullName evidence="3">M23ase beta-sheet core domain-containing protein</fullName>
    </recommendedName>
</protein>
<proteinExistence type="predicted"/>
<dbReference type="PANTHER" id="PTHR21666:SF286">
    <property type="entry name" value="LIPOPROTEIN NLPD"/>
    <property type="match status" value="1"/>
</dbReference>
<dbReference type="Pfam" id="PF01551">
    <property type="entry name" value="Peptidase_M23"/>
    <property type="match status" value="1"/>
</dbReference>
<evidence type="ECO:0000259" key="3">
    <source>
        <dbReference type="Pfam" id="PF01551"/>
    </source>
</evidence>